<evidence type="ECO:0000256" key="3">
    <source>
        <dbReference type="ARBA" id="ARBA00022694"/>
    </source>
</evidence>
<dbReference type="InterPro" id="IPR012795">
    <property type="entry name" value="tRNA_Ile_lys_synt_N"/>
</dbReference>
<keyword evidence="4" id="KW-0547">Nucleotide-binding</keyword>
<protein>
    <recommendedName>
        <fullName evidence="1">tRNA(Ile)-lysidine synthetase</fullName>
        <ecNumber evidence="1">6.3.4.19</ecNumber>
    </recommendedName>
</protein>
<evidence type="ECO:0000313" key="9">
    <source>
        <dbReference type="Proteomes" id="UP000022910"/>
    </source>
</evidence>
<dbReference type="GO" id="GO:0005524">
    <property type="term" value="F:ATP binding"/>
    <property type="evidence" value="ECO:0007669"/>
    <property type="project" value="UniProtKB-KW"/>
</dbReference>
<dbReference type="Proteomes" id="UP000022910">
    <property type="component" value="Unassembled WGS sequence"/>
</dbReference>
<dbReference type="Pfam" id="PF01171">
    <property type="entry name" value="ATP_bind_3"/>
    <property type="match status" value="1"/>
</dbReference>
<dbReference type="SUPFAM" id="SSF52402">
    <property type="entry name" value="Adenine nucleotide alpha hydrolases-like"/>
    <property type="match status" value="1"/>
</dbReference>
<dbReference type="OMA" id="ANIPWVE"/>
<evidence type="ECO:0000256" key="5">
    <source>
        <dbReference type="ARBA" id="ARBA00022840"/>
    </source>
</evidence>
<accession>A0A015JHY2</accession>
<dbReference type="PANTHER" id="PTHR43033:SF1">
    <property type="entry name" value="TRNA(ILE)-LYSIDINE SYNTHASE-RELATED"/>
    <property type="match status" value="1"/>
</dbReference>
<comment type="catalytic activity">
    <reaction evidence="6">
        <text>cytidine(34) in tRNA(Ile2) + L-lysine + ATP = lysidine(34) in tRNA(Ile2) + AMP + diphosphate + H(+)</text>
        <dbReference type="Rhea" id="RHEA:43744"/>
        <dbReference type="Rhea" id="RHEA-COMP:10625"/>
        <dbReference type="Rhea" id="RHEA-COMP:10670"/>
        <dbReference type="ChEBI" id="CHEBI:15378"/>
        <dbReference type="ChEBI" id="CHEBI:30616"/>
        <dbReference type="ChEBI" id="CHEBI:32551"/>
        <dbReference type="ChEBI" id="CHEBI:33019"/>
        <dbReference type="ChEBI" id="CHEBI:82748"/>
        <dbReference type="ChEBI" id="CHEBI:83665"/>
        <dbReference type="ChEBI" id="CHEBI:456215"/>
        <dbReference type="EC" id="6.3.4.19"/>
    </reaction>
</comment>
<dbReference type="HOGENOM" id="CLU_018869_3_4_1"/>
<sequence>MTSRLPISVKEFSGFMSKVNLKYKERIGVAVSGGVDSMALCYLLNQYCKKSGNQITAFIIDHQLREESTKEAFQVSNILSTLEINNQIMKIQWKRVDLSDLTINNSNSPFPTQSQYETFARIERYKLLAKGCNEYKISSLFVGHHLNDQLETLLMRLSRGSGINGLASMSIISKFPVIRNIEAIGLQTVRPLLFVTKDRLKETCIKANIPWVEDPSNQSMDHKRNVVRFSLNKFNKKYYIEGKEEYEPLTTEGLSRFMSHMEYHKNCVNSEANEIINHSRIKFDKNNGICTLILPDPIPSFHWILQKYLATRIISKIITFVKCLEQPPRLESVLRFYDHILSFSTLSSKISQILLSHNKTSRYNNITLNNVLLCYEKKVNYVSDIPYGNLTFCRQPFTSKEETKNIVIIQNGQVVLWDKRFFVGINFVSQENKKKTLKDNNNSISLQPQYYIRRLCNKDIYDIIEMKMEAIHATYKDIIERYKKSVPPIARFSIPVVIEKSYFVSSDNILCEREKIISIPTLGIFLNPESISCWAKFRGNTLIGIDELIENSFIT</sequence>
<proteinExistence type="inferred from homology"/>
<dbReference type="STRING" id="1432141.A0A015JHY2"/>
<keyword evidence="3" id="KW-0819">tRNA processing</keyword>
<dbReference type="AlphaFoldDB" id="A0A015JHY2"/>
<comment type="caution">
    <text evidence="8">The sequence shown here is derived from an EMBL/GenBank/DDBJ whole genome shotgun (WGS) entry which is preliminary data.</text>
</comment>
<dbReference type="GO" id="GO:0008033">
    <property type="term" value="P:tRNA processing"/>
    <property type="evidence" value="ECO:0007669"/>
    <property type="project" value="UniProtKB-KW"/>
</dbReference>
<dbReference type="EMBL" id="JEMT01018443">
    <property type="protein sequence ID" value="EXX66715.1"/>
    <property type="molecule type" value="Genomic_DNA"/>
</dbReference>
<name>A0A015JHY2_RHIIW</name>
<keyword evidence="5" id="KW-0067">ATP-binding</keyword>
<dbReference type="Gene3D" id="3.40.50.620">
    <property type="entry name" value="HUPs"/>
    <property type="match status" value="1"/>
</dbReference>
<keyword evidence="2" id="KW-0436">Ligase</keyword>
<dbReference type="GO" id="GO:0032267">
    <property type="term" value="F:tRNA(Ile)-lysidine synthase activity"/>
    <property type="evidence" value="ECO:0007669"/>
    <property type="project" value="UniProtKB-EC"/>
</dbReference>
<dbReference type="InterPro" id="IPR014729">
    <property type="entry name" value="Rossmann-like_a/b/a_fold"/>
</dbReference>
<evidence type="ECO:0000313" key="8">
    <source>
        <dbReference type="EMBL" id="EXX66715.1"/>
    </source>
</evidence>
<dbReference type="CDD" id="cd01992">
    <property type="entry name" value="TilS_N"/>
    <property type="match status" value="1"/>
</dbReference>
<dbReference type="InterPro" id="IPR011063">
    <property type="entry name" value="TilS/TtcA_N"/>
</dbReference>
<dbReference type="InterPro" id="IPR012094">
    <property type="entry name" value="tRNA_Ile_lys_synt"/>
</dbReference>
<keyword evidence="9" id="KW-1185">Reference proteome</keyword>
<dbReference type="OrthoDB" id="434144at2759"/>
<feature type="domain" description="tRNA(Ile)-lysidine/2-thiocytidine synthase N-terminal" evidence="7">
    <location>
        <begin position="27"/>
        <end position="228"/>
    </location>
</feature>
<organism evidence="8 9">
    <name type="scientific">Rhizophagus irregularis (strain DAOM 197198w)</name>
    <name type="common">Glomus intraradices</name>
    <dbReference type="NCBI Taxonomy" id="1432141"/>
    <lineage>
        <taxon>Eukaryota</taxon>
        <taxon>Fungi</taxon>
        <taxon>Fungi incertae sedis</taxon>
        <taxon>Mucoromycota</taxon>
        <taxon>Glomeromycotina</taxon>
        <taxon>Glomeromycetes</taxon>
        <taxon>Glomerales</taxon>
        <taxon>Glomeraceae</taxon>
        <taxon>Rhizophagus</taxon>
    </lineage>
</organism>
<evidence type="ECO:0000256" key="2">
    <source>
        <dbReference type="ARBA" id="ARBA00022598"/>
    </source>
</evidence>
<dbReference type="NCBIfam" id="TIGR02432">
    <property type="entry name" value="lysidine_TilS_N"/>
    <property type="match status" value="1"/>
</dbReference>
<reference evidence="8 9" key="1">
    <citation type="submission" date="2014-02" db="EMBL/GenBank/DDBJ databases">
        <title>Single nucleus genome sequencing reveals high similarity among nuclei of an endomycorrhizal fungus.</title>
        <authorList>
            <person name="Lin K."/>
            <person name="Geurts R."/>
            <person name="Zhang Z."/>
            <person name="Limpens E."/>
            <person name="Saunders D.G."/>
            <person name="Mu D."/>
            <person name="Pang E."/>
            <person name="Cao H."/>
            <person name="Cha H."/>
            <person name="Lin T."/>
            <person name="Zhou Q."/>
            <person name="Shang Y."/>
            <person name="Li Y."/>
            <person name="Ivanov S."/>
            <person name="Sharma T."/>
            <person name="Velzen R.V."/>
            <person name="Ruijter N.D."/>
            <person name="Aanen D.K."/>
            <person name="Win J."/>
            <person name="Kamoun S."/>
            <person name="Bisseling T."/>
            <person name="Huang S."/>
        </authorList>
    </citation>
    <scope>NUCLEOTIDE SEQUENCE [LARGE SCALE GENOMIC DNA]</scope>
    <source>
        <strain evidence="9">DAOM197198w</strain>
    </source>
</reference>
<evidence type="ECO:0000256" key="6">
    <source>
        <dbReference type="ARBA" id="ARBA00048539"/>
    </source>
</evidence>
<dbReference type="PANTHER" id="PTHR43033">
    <property type="entry name" value="TRNA(ILE)-LYSIDINE SYNTHASE-RELATED"/>
    <property type="match status" value="1"/>
</dbReference>
<dbReference type="EC" id="6.3.4.19" evidence="1"/>
<dbReference type="HAMAP" id="MF_01161">
    <property type="entry name" value="tRNA_Ile_lys_synt"/>
    <property type="match status" value="1"/>
</dbReference>
<gene>
    <name evidence="8" type="ORF">RirG_121130</name>
</gene>
<evidence type="ECO:0000259" key="7">
    <source>
        <dbReference type="Pfam" id="PF01171"/>
    </source>
</evidence>
<evidence type="ECO:0000256" key="4">
    <source>
        <dbReference type="ARBA" id="ARBA00022741"/>
    </source>
</evidence>
<evidence type="ECO:0000256" key="1">
    <source>
        <dbReference type="ARBA" id="ARBA00013267"/>
    </source>
</evidence>